<comment type="caution">
    <text evidence="3">The sequence shown here is derived from an EMBL/GenBank/DDBJ whole genome shotgun (WGS) entry which is preliminary data.</text>
</comment>
<keyword evidence="4" id="KW-1185">Reference proteome</keyword>
<dbReference type="EMBL" id="JFFR01000002">
    <property type="protein sequence ID" value="KDN30641.1"/>
    <property type="molecule type" value="Genomic_DNA"/>
</dbReference>
<protein>
    <submittedName>
        <fullName evidence="3">Uncharacterized protein</fullName>
    </submittedName>
</protein>
<gene>
    <name evidence="3" type="ORF">VFDL14_07220</name>
</gene>
<dbReference type="RefSeq" id="WP_032549566.1">
    <property type="nucleotide sequence ID" value="NZ_JFFR01000002.1"/>
</dbReference>
<feature type="compositionally biased region" description="Basic and acidic residues" evidence="1">
    <location>
        <begin position="339"/>
        <end position="357"/>
    </location>
</feature>
<evidence type="ECO:0000313" key="4">
    <source>
        <dbReference type="Proteomes" id="UP000027219"/>
    </source>
</evidence>
<accession>A0A066UT88</accession>
<dbReference type="OrthoDB" id="5810809at2"/>
<keyword evidence="2" id="KW-0732">Signal</keyword>
<feature type="chain" id="PRO_5001627527" evidence="2">
    <location>
        <begin position="23"/>
        <end position="486"/>
    </location>
</feature>
<organism evidence="3 4">
    <name type="scientific">Vibrio fortis</name>
    <dbReference type="NCBI Taxonomy" id="212667"/>
    <lineage>
        <taxon>Bacteria</taxon>
        <taxon>Pseudomonadati</taxon>
        <taxon>Pseudomonadota</taxon>
        <taxon>Gammaproteobacteria</taxon>
        <taxon>Vibrionales</taxon>
        <taxon>Vibrionaceae</taxon>
        <taxon>Vibrio</taxon>
    </lineage>
</organism>
<evidence type="ECO:0000313" key="3">
    <source>
        <dbReference type="EMBL" id="KDN30641.1"/>
    </source>
</evidence>
<dbReference type="STRING" id="212667.VFDL14_07220"/>
<proteinExistence type="predicted"/>
<evidence type="ECO:0000256" key="2">
    <source>
        <dbReference type="SAM" id="SignalP"/>
    </source>
</evidence>
<feature type="region of interest" description="Disordered" evidence="1">
    <location>
        <begin position="339"/>
        <end position="363"/>
    </location>
</feature>
<name>A0A066UT88_9VIBR</name>
<evidence type="ECO:0000256" key="1">
    <source>
        <dbReference type="SAM" id="MobiDB-lite"/>
    </source>
</evidence>
<feature type="signal peptide" evidence="2">
    <location>
        <begin position="1"/>
        <end position="22"/>
    </location>
</feature>
<sequence>MTKYIKVLSLPILLSFSLDAFAKSWLNESEHITYEDIVAEHDEVFINSDLQNLLSLNVEKNNTYKSNLKKMAYINSQLDRYIQDAKYSEDINEYKLSNNIAKLIVNRSELSISNKIIIEEIEDTSDKIASLKVERDIKNRSRISSLSSLSKNIINRIRNEWNGKKKTIVQEGNFSCNEDQSIKNCLSRNRSLIVAKFRSDNEFISPSQDIDNYKIENASVDFSGNLSYRVSVEVSPVLTDEIISQIHSYLGINEVNILLTSNVNASWYLNGEIIGSGKKISKLVTSGKHTILASYDGKVESTVEQVVDGKEYYYNFKKSKKSKKTNNHESTTKIERKTVVKKTTPDSNEKIGKEQGRESNNTIKSIMLSDPTGLDMSQEDNSLIVKAKGKYGKELITKIDDFRYFIIGSIAEPLIGDVSAVACEDFGRPADLIEYLNILEGDTLESVKSTLSKHTIYTNDFGIVKVTDGNFENSTNTSAVTVCVTK</sequence>
<dbReference type="Proteomes" id="UP000027219">
    <property type="component" value="Unassembled WGS sequence"/>
</dbReference>
<dbReference type="AlphaFoldDB" id="A0A066UT88"/>
<reference evidence="3 4" key="1">
    <citation type="submission" date="2014-02" db="EMBL/GenBank/DDBJ databases">
        <title>Vibrio fortis Dalian14 Genome Sequencing.</title>
        <authorList>
            <person name="Wang Y."/>
            <person name="Song L."/>
            <person name="Liu G."/>
            <person name="Ding J."/>
        </authorList>
    </citation>
    <scope>NUCLEOTIDE SEQUENCE [LARGE SCALE GENOMIC DNA]</scope>
    <source>
        <strain evidence="3 4">Dalian14</strain>
    </source>
</reference>